<feature type="region of interest" description="Disordered" evidence="1">
    <location>
        <begin position="46"/>
        <end position="625"/>
    </location>
</feature>
<feature type="compositionally biased region" description="Basic residues" evidence="1">
    <location>
        <begin position="592"/>
        <end position="602"/>
    </location>
</feature>
<accession>A0A165CRK2</accession>
<feature type="compositionally biased region" description="Basic residues" evidence="1">
    <location>
        <begin position="566"/>
        <end position="575"/>
    </location>
</feature>
<dbReference type="Proteomes" id="UP000076871">
    <property type="component" value="Unassembled WGS sequence"/>
</dbReference>
<organism evidence="2 3">
    <name type="scientific">Laetiporus sulphureus 93-53</name>
    <dbReference type="NCBI Taxonomy" id="1314785"/>
    <lineage>
        <taxon>Eukaryota</taxon>
        <taxon>Fungi</taxon>
        <taxon>Dikarya</taxon>
        <taxon>Basidiomycota</taxon>
        <taxon>Agaricomycotina</taxon>
        <taxon>Agaricomycetes</taxon>
        <taxon>Polyporales</taxon>
        <taxon>Laetiporus</taxon>
    </lineage>
</organism>
<keyword evidence="3" id="KW-1185">Reference proteome</keyword>
<feature type="compositionally biased region" description="Basic and acidic residues" evidence="1">
    <location>
        <begin position="383"/>
        <end position="393"/>
    </location>
</feature>
<dbReference type="AlphaFoldDB" id="A0A165CRK2"/>
<dbReference type="RefSeq" id="XP_040761043.1">
    <property type="nucleotide sequence ID" value="XM_040909617.1"/>
</dbReference>
<feature type="compositionally biased region" description="Basic and acidic residues" evidence="1">
    <location>
        <begin position="424"/>
        <end position="442"/>
    </location>
</feature>
<feature type="compositionally biased region" description="Low complexity" evidence="1">
    <location>
        <begin position="546"/>
        <end position="561"/>
    </location>
</feature>
<dbReference type="STRING" id="1314785.A0A165CRK2"/>
<sequence length="625" mass="68470">MPDDFSVAKSRAKRVERIQSRFRDRGGVFVPETHNPLLDKLLARGVNGESPTKAQRRKSILQGSPVSRRKSVYRGHDRDDGVDGGAEMTLNKVVAKPRKSIGAGKAPPKPRKSIRTEKAALKPRKSVGALKPRKSAGQAKKSIDAVETGETTRDMVEEKAGRRKSIAATDKKRSTKVNGQPEVEDVDKITGGEKMPSTSTHHLSRHPHAVPTEPQEKAKGSRTATTGKKESSIATVQHAKDSTKPLSNKKVAKPRSQTARDHAPLPSTQPAAPKHKPADAAAAKPQSRRAIDDAPLSPVASTRPKRKPANATVSTSRVMLERSHEELAPLEAIPSSDSDTPLMYMIQSAQWHEKKRKAAESAPEPPRKRLRDTNDDNMTGKHSKSERTTERKGSRSKAHNSKAGGKLRASQTPLHSTMDSMEIDEPKEIDELRSKNERMTDRPRRRRSLPQLPNSDDEEMLAGSSNRSTAAQRPRGAAVKKRRREEKEDEALMEAVQRDEEEDEAAVPPRKRPKVPRTTAKKASRPAEALVDIPRGNGGSKRPTSKSDGAKPASGSSSKKTSQTRAAHKSNVKTAKRSDGKENRPPAAAQKAVRKLRPKPRPRLSMFPAPPPVVDADDDPIDFLS</sequence>
<reference evidence="2 3" key="1">
    <citation type="journal article" date="2016" name="Mol. Biol. Evol.">
        <title>Comparative Genomics of Early-Diverging Mushroom-Forming Fungi Provides Insights into the Origins of Lignocellulose Decay Capabilities.</title>
        <authorList>
            <person name="Nagy L.G."/>
            <person name="Riley R."/>
            <person name="Tritt A."/>
            <person name="Adam C."/>
            <person name="Daum C."/>
            <person name="Floudas D."/>
            <person name="Sun H."/>
            <person name="Yadav J.S."/>
            <person name="Pangilinan J."/>
            <person name="Larsson K.H."/>
            <person name="Matsuura K."/>
            <person name="Barry K."/>
            <person name="Labutti K."/>
            <person name="Kuo R."/>
            <person name="Ohm R.A."/>
            <person name="Bhattacharya S.S."/>
            <person name="Shirouzu T."/>
            <person name="Yoshinaga Y."/>
            <person name="Martin F.M."/>
            <person name="Grigoriev I.V."/>
            <person name="Hibbett D.S."/>
        </authorList>
    </citation>
    <scope>NUCLEOTIDE SEQUENCE [LARGE SCALE GENOMIC DNA]</scope>
    <source>
        <strain evidence="2 3">93-53</strain>
    </source>
</reference>
<evidence type="ECO:0000313" key="3">
    <source>
        <dbReference type="Proteomes" id="UP000076871"/>
    </source>
</evidence>
<feature type="compositionally biased region" description="Basic and acidic residues" evidence="1">
    <location>
        <begin position="150"/>
        <end position="160"/>
    </location>
</feature>
<dbReference type="InParanoid" id="A0A165CRK2"/>
<dbReference type="GeneID" id="63826646"/>
<evidence type="ECO:0000256" key="1">
    <source>
        <dbReference type="SAM" id="MobiDB-lite"/>
    </source>
</evidence>
<name>A0A165CRK2_9APHY</name>
<dbReference type="OrthoDB" id="3047765at2759"/>
<feature type="compositionally biased region" description="Acidic residues" evidence="1">
    <location>
        <begin position="615"/>
        <end position="625"/>
    </location>
</feature>
<evidence type="ECO:0000313" key="2">
    <source>
        <dbReference type="EMBL" id="KZT03303.1"/>
    </source>
</evidence>
<feature type="compositionally biased region" description="Polar residues" evidence="1">
    <location>
        <begin position="409"/>
        <end position="419"/>
    </location>
</feature>
<feature type="compositionally biased region" description="Basic residues" evidence="1">
    <location>
        <begin position="509"/>
        <end position="524"/>
    </location>
</feature>
<protein>
    <submittedName>
        <fullName evidence="2">Uncharacterized protein</fullName>
    </submittedName>
</protein>
<dbReference type="EMBL" id="KV427645">
    <property type="protein sequence ID" value="KZT03303.1"/>
    <property type="molecule type" value="Genomic_DNA"/>
</dbReference>
<proteinExistence type="predicted"/>
<gene>
    <name evidence="2" type="ORF">LAESUDRAFT_729338</name>
</gene>
<feature type="compositionally biased region" description="Basic and acidic residues" evidence="1">
    <location>
        <begin position="365"/>
        <end position="374"/>
    </location>
</feature>